<proteinExistence type="inferred from homology"/>
<dbReference type="SUPFAM" id="SSF53850">
    <property type="entry name" value="Periplasmic binding protein-like II"/>
    <property type="match status" value="1"/>
</dbReference>
<evidence type="ECO:0000256" key="2">
    <source>
        <dbReference type="ARBA" id="ARBA00023015"/>
    </source>
</evidence>
<dbReference type="AlphaFoldDB" id="A0AAF0I6P2"/>
<keyword evidence="7" id="KW-1185">Reference proteome</keyword>
<reference evidence="6" key="1">
    <citation type="submission" date="2022-10" db="EMBL/GenBank/DDBJ databases">
        <title>Vagococcus sp. isolated from poultry meat.</title>
        <authorList>
            <person name="Johansson P."/>
            <person name="Bjorkroth J."/>
        </authorList>
    </citation>
    <scope>NUCLEOTIDE SEQUENCE</scope>
    <source>
        <strain evidence="6">STAA11</strain>
    </source>
</reference>
<gene>
    <name evidence="6" type="ORF">OL234_01935</name>
</gene>
<dbReference type="Gene3D" id="1.10.10.10">
    <property type="entry name" value="Winged helix-like DNA-binding domain superfamily/Winged helix DNA-binding domain"/>
    <property type="match status" value="1"/>
</dbReference>
<dbReference type="GO" id="GO:0000976">
    <property type="term" value="F:transcription cis-regulatory region binding"/>
    <property type="evidence" value="ECO:0007669"/>
    <property type="project" value="TreeGrafter"/>
</dbReference>
<organism evidence="6 7">
    <name type="scientific">Vagococcus intermedius</name>
    <dbReference type="NCBI Taxonomy" id="2991418"/>
    <lineage>
        <taxon>Bacteria</taxon>
        <taxon>Bacillati</taxon>
        <taxon>Bacillota</taxon>
        <taxon>Bacilli</taxon>
        <taxon>Lactobacillales</taxon>
        <taxon>Enterococcaceae</taxon>
        <taxon>Vagococcus</taxon>
    </lineage>
</organism>
<keyword evidence="3" id="KW-0238">DNA-binding</keyword>
<keyword evidence="2" id="KW-0805">Transcription regulation</keyword>
<protein>
    <submittedName>
        <fullName evidence="6">LysR family transcriptional regulator</fullName>
    </submittedName>
</protein>
<dbReference type="Proteomes" id="UP001179647">
    <property type="component" value="Chromosome"/>
</dbReference>
<dbReference type="KEGG" id="vie:OL234_01935"/>
<dbReference type="Gene3D" id="3.40.190.10">
    <property type="entry name" value="Periplasmic binding protein-like II"/>
    <property type="match status" value="2"/>
</dbReference>
<evidence type="ECO:0000256" key="3">
    <source>
        <dbReference type="ARBA" id="ARBA00023125"/>
    </source>
</evidence>
<accession>A0AAF0I6P2</accession>
<dbReference type="GO" id="GO:0003700">
    <property type="term" value="F:DNA-binding transcription factor activity"/>
    <property type="evidence" value="ECO:0007669"/>
    <property type="project" value="InterPro"/>
</dbReference>
<dbReference type="PANTHER" id="PTHR30126">
    <property type="entry name" value="HTH-TYPE TRANSCRIPTIONAL REGULATOR"/>
    <property type="match status" value="1"/>
</dbReference>
<dbReference type="InterPro" id="IPR036390">
    <property type="entry name" value="WH_DNA-bd_sf"/>
</dbReference>
<dbReference type="RefSeq" id="WP_275469493.1">
    <property type="nucleotide sequence ID" value="NZ_CP110232.1"/>
</dbReference>
<evidence type="ECO:0000313" key="6">
    <source>
        <dbReference type="EMBL" id="WEG73693.1"/>
    </source>
</evidence>
<name>A0AAF0I6P2_9ENTE</name>
<evidence type="ECO:0000313" key="7">
    <source>
        <dbReference type="Proteomes" id="UP001179647"/>
    </source>
</evidence>
<dbReference type="InterPro" id="IPR036388">
    <property type="entry name" value="WH-like_DNA-bd_sf"/>
</dbReference>
<dbReference type="Pfam" id="PF03466">
    <property type="entry name" value="LysR_substrate"/>
    <property type="match status" value="1"/>
</dbReference>
<dbReference type="InterPro" id="IPR000847">
    <property type="entry name" value="LysR_HTH_N"/>
</dbReference>
<dbReference type="PANTHER" id="PTHR30126:SF40">
    <property type="entry name" value="HTH-TYPE TRANSCRIPTIONAL REGULATOR GLTR"/>
    <property type="match status" value="1"/>
</dbReference>
<sequence>MLDYHYQTFLTLCHEKNYTLTAEKLFITQPAVTQHIKWLEAYYQTKLVSYRKRQFSLTPKGEELYNYLTQLQAQINKIETTMKAAPKELQVLNFAVTLSISDYYLTTIMPKLAKKFPDSHLNCLVENTDSILTKLKTGKLDFALIEGNFPKEYYSSHILSTEAFIGVLSQQNSLASKQKLDLNDLKNETLIIREKGSGSRHILDNLLIEQNLTINDFKRKIEIGSLDSMTSLVKENEGIAFLYQTVVANDLAKKTLKKISIPHLETHHQFNFIYLKDSLFSEKWQRIYHLLLPIFTSN</sequence>
<dbReference type="PROSITE" id="PS50931">
    <property type="entry name" value="HTH_LYSR"/>
    <property type="match status" value="1"/>
</dbReference>
<evidence type="ECO:0000256" key="1">
    <source>
        <dbReference type="ARBA" id="ARBA00009437"/>
    </source>
</evidence>
<feature type="domain" description="HTH lysR-type" evidence="5">
    <location>
        <begin position="1"/>
        <end position="58"/>
    </location>
</feature>
<dbReference type="Pfam" id="PF00126">
    <property type="entry name" value="HTH_1"/>
    <property type="match status" value="1"/>
</dbReference>
<evidence type="ECO:0000259" key="5">
    <source>
        <dbReference type="PROSITE" id="PS50931"/>
    </source>
</evidence>
<dbReference type="SUPFAM" id="SSF46785">
    <property type="entry name" value="Winged helix' DNA-binding domain"/>
    <property type="match status" value="1"/>
</dbReference>
<comment type="similarity">
    <text evidence="1">Belongs to the LysR transcriptional regulatory family.</text>
</comment>
<evidence type="ECO:0000256" key="4">
    <source>
        <dbReference type="ARBA" id="ARBA00023163"/>
    </source>
</evidence>
<keyword evidence="4" id="KW-0804">Transcription</keyword>
<dbReference type="InterPro" id="IPR005119">
    <property type="entry name" value="LysR_subst-bd"/>
</dbReference>
<dbReference type="EMBL" id="CP110232">
    <property type="protein sequence ID" value="WEG73693.1"/>
    <property type="molecule type" value="Genomic_DNA"/>
</dbReference>